<gene>
    <name evidence="3" type="ORF">GCM10011335_51550</name>
</gene>
<reference evidence="3" key="2">
    <citation type="submission" date="2020-09" db="EMBL/GenBank/DDBJ databases">
        <authorList>
            <person name="Sun Q."/>
            <person name="Zhou Y."/>
        </authorList>
    </citation>
    <scope>NUCLEOTIDE SEQUENCE</scope>
    <source>
        <strain evidence="3">CGMCC 1.15493</strain>
    </source>
</reference>
<dbReference type="Gene3D" id="3.40.50.300">
    <property type="entry name" value="P-loop containing nucleotide triphosphate hydrolases"/>
    <property type="match status" value="1"/>
</dbReference>
<dbReference type="EMBL" id="BMJJ01000020">
    <property type="protein sequence ID" value="GGD42542.1"/>
    <property type="molecule type" value="Genomic_DNA"/>
</dbReference>
<feature type="domain" description="Terminase large subunit-like ATPase" evidence="1">
    <location>
        <begin position="47"/>
        <end position="221"/>
    </location>
</feature>
<name>A0A916YF86_9HYPH</name>
<proteinExistence type="predicted"/>
<sequence length="532" mass="59640">MTSSPSWISDGSEIPDPFGYGERAVEFLRFLRHPKSKSPNRQFELPDWQERIVRKIYGPCREDGRRLARTVVMLLPRGNRKTSLGAALALLHTIGPERVDGGQVLCSASDRKQARIAYEEATGILQQDSRIVAKMGFQDYKNRIVHPKSGSVLEAISADAGTQHGRTPTFALVDELHAWKNRELWDVIRTGLVKVPGSLMVVITTAGRGQENIAWDIVDYARKVQSGDIEDPSNLPIIFETAKDDDWLDEDVWRAVNPGLANGFPDIDGLRALAREGKNRPGDREAFRQLHLNVWLDHSADPFVDMEIYDRGATPVDLDALDGRPCWLGVDLSSNRDLTAVVAAWQDDDDGFIVHPWFFCPADNLRARAELDGVPYTTWAEDKHIHATPGNVVDFRRVEETIRELCERFEVREIAFDPHLARNMLNNLLEDGLPAVEMRQGWVTMAPAVKELERAIVGGKFQHGGHPVLRWNFSNISVDTDKAGNRMFHKGKSRDRIDGAVAAAMAVARAAAGESGRSVYETEKWSEDLSYF</sequence>
<dbReference type="AlphaFoldDB" id="A0A916YF86"/>
<dbReference type="RefSeq" id="WP_188855313.1">
    <property type="nucleotide sequence ID" value="NZ_BMJJ01000020.1"/>
</dbReference>
<organism evidence="3 4">
    <name type="scientific">Aureimonas glaciei</name>
    <dbReference type="NCBI Taxonomy" id="1776957"/>
    <lineage>
        <taxon>Bacteria</taxon>
        <taxon>Pseudomonadati</taxon>
        <taxon>Pseudomonadota</taxon>
        <taxon>Alphaproteobacteria</taxon>
        <taxon>Hyphomicrobiales</taxon>
        <taxon>Aurantimonadaceae</taxon>
        <taxon>Aureimonas</taxon>
    </lineage>
</organism>
<evidence type="ECO:0000259" key="1">
    <source>
        <dbReference type="Pfam" id="PF03354"/>
    </source>
</evidence>
<accession>A0A916YF86</accession>
<dbReference type="Pfam" id="PF03354">
    <property type="entry name" value="TerL_ATPase"/>
    <property type="match status" value="1"/>
</dbReference>
<dbReference type="Proteomes" id="UP000613160">
    <property type="component" value="Unassembled WGS sequence"/>
</dbReference>
<dbReference type="GO" id="GO:0004519">
    <property type="term" value="F:endonuclease activity"/>
    <property type="evidence" value="ECO:0007669"/>
    <property type="project" value="InterPro"/>
</dbReference>
<keyword evidence="4" id="KW-1185">Reference proteome</keyword>
<feature type="domain" description="Terminase large subunit-like endonuclease" evidence="2">
    <location>
        <begin position="238"/>
        <end position="514"/>
    </location>
</feature>
<evidence type="ECO:0000313" key="4">
    <source>
        <dbReference type="Proteomes" id="UP000613160"/>
    </source>
</evidence>
<reference evidence="3" key="1">
    <citation type="journal article" date="2014" name="Int. J. Syst. Evol. Microbiol.">
        <title>Complete genome sequence of Corynebacterium casei LMG S-19264T (=DSM 44701T), isolated from a smear-ripened cheese.</title>
        <authorList>
            <consortium name="US DOE Joint Genome Institute (JGI-PGF)"/>
            <person name="Walter F."/>
            <person name="Albersmeier A."/>
            <person name="Kalinowski J."/>
            <person name="Ruckert C."/>
        </authorList>
    </citation>
    <scope>NUCLEOTIDE SEQUENCE</scope>
    <source>
        <strain evidence="3">CGMCC 1.15493</strain>
    </source>
</reference>
<dbReference type="Gene3D" id="3.30.420.240">
    <property type="match status" value="1"/>
</dbReference>
<protein>
    <submittedName>
        <fullName evidence="3">Terminase</fullName>
    </submittedName>
</protein>
<dbReference type="PANTHER" id="PTHR41287">
    <property type="match status" value="1"/>
</dbReference>
<evidence type="ECO:0000313" key="3">
    <source>
        <dbReference type="EMBL" id="GGD42542.1"/>
    </source>
</evidence>
<dbReference type="InterPro" id="IPR027417">
    <property type="entry name" value="P-loop_NTPase"/>
</dbReference>
<dbReference type="InterPro" id="IPR046462">
    <property type="entry name" value="TerL_nuclease"/>
</dbReference>
<dbReference type="InterPro" id="IPR005021">
    <property type="entry name" value="Terminase_largesu-like"/>
</dbReference>
<comment type="caution">
    <text evidence="3">The sequence shown here is derived from an EMBL/GenBank/DDBJ whole genome shotgun (WGS) entry which is preliminary data.</text>
</comment>
<dbReference type="PANTHER" id="PTHR41287:SF1">
    <property type="entry name" value="PROTEIN YMFN"/>
    <property type="match status" value="1"/>
</dbReference>
<dbReference type="Pfam" id="PF20441">
    <property type="entry name" value="TerL_nuclease"/>
    <property type="match status" value="1"/>
</dbReference>
<dbReference type="InterPro" id="IPR046461">
    <property type="entry name" value="TerL_ATPase"/>
</dbReference>
<evidence type="ECO:0000259" key="2">
    <source>
        <dbReference type="Pfam" id="PF20441"/>
    </source>
</evidence>